<feature type="chain" id="PRO_5020313517" evidence="2">
    <location>
        <begin position="22"/>
        <end position="237"/>
    </location>
</feature>
<sequence length="237" mass="26441">MKRIIASFLMLLTITSISAQKKQKIDVDVVQDVHIDANLDEWFAWVDVANEGLWAYQLLQNKEYVFIAVRVYDALLQQMAARHGIVFCIPASKANKEVAQLIYPFPDGESRRALMQNPELHQDYKQQLIERSRGYAVQGFIGIPTGLLSLKNAYGIQAKAKIVDEAFVYEAAIPKAAIHMPKEGLILKIGINDGLSFVPKSSSRPGSGPSANKRIAAQTRPAKSKQTRMLLLETTMK</sequence>
<keyword evidence="2" id="KW-0732">Signal</keyword>
<dbReference type="RefSeq" id="WP_133641971.1">
    <property type="nucleotide sequence ID" value="NZ_SNZV01000012.1"/>
</dbReference>
<keyword evidence="4" id="KW-1185">Reference proteome</keyword>
<evidence type="ECO:0000313" key="3">
    <source>
        <dbReference type="EMBL" id="TDS08451.1"/>
    </source>
</evidence>
<gene>
    <name evidence="3" type="ORF">B0I21_11266</name>
</gene>
<organism evidence="3 4">
    <name type="scientific">Sphingobacterium paludis</name>
    <dbReference type="NCBI Taxonomy" id="1476465"/>
    <lineage>
        <taxon>Bacteria</taxon>
        <taxon>Pseudomonadati</taxon>
        <taxon>Bacteroidota</taxon>
        <taxon>Sphingobacteriia</taxon>
        <taxon>Sphingobacteriales</taxon>
        <taxon>Sphingobacteriaceae</taxon>
        <taxon>Sphingobacterium</taxon>
    </lineage>
</organism>
<dbReference type="OrthoDB" id="792194at2"/>
<evidence type="ECO:0000256" key="1">
    <source>
        <dbReference type="SAM" id="MobiDB-lite"/>
    </source>
</evidence>
<comment type="caution">
    <text evidence="3">The sequence shown here is derived from an EMBL/GenBank/DDBJ whole genome shotgun (WGS) entry which is preliminary data.</text>
</comment>
<dbReference type="AlphaFoldDB" id="A0A4R7CSP3"/>
<protein>
    <submittedName>
        <fullName evidence="3">Uncharacterized protein</fullName>
    </submittedName>
</protein>
<dbReference type="Proteomes" id="UP000294752">
    <property type="component" value="Unassembled WGS sequence"/>
</dbReference>
<evidence type="ECO:0000256" key="2">
    <source>
        <dbReference type="SAM" id="SignalP"/>
    </source>
</evidence>
<accession>A0A4R7CSP3</accession>
<feature type="compositionally biased region" description="Low complexity" evidence="1">
    <location>
        <begin position="201"/>
        <end position="210"/>
    </location>
</feature>
<dbReference type="EMBL" id="SNZV01000012">
    <property type="protein sequence ID" value="TDS08451.1"/>
    <property type="molecule type" value="Genomic_DNA"/>
</dbReference>
<feature type="signal peptide" evidence="2">
    <location>
        <begin position="1"/>
        <end position="21"/>
    </location>
</feature>
<reference evidence="3 4" key="1">
    <citation type="submission" date="2019-03" db="EMBL/GenBank/DDBJ databases">
        <title>Genomic Encyclopedia of Type Strains, Phase III (KMG-III): the genomes of soil and plant-associated and newly described type strains.</title>
        <authorList>
            <person name="Whitman W."/>
        </authorList>
    </citation>
    <scope>NUCLEOTIDE SEQUENCE [LARGE SCALE GENOMIC DNA]</scope>
    <source>
        <strain evidence="3 4">CGMCC 1.12801</strain>
    </source>
</reference>
<feature type="region of interest" description="Disordered" evidence="1">
    <location>
        <begin position="200"/>
        <end position="227"/>
    </location>
</feature>
<proteinExistence type="predicted"/>
<evidence type="ECO:0000313" key="4">
    <source>
        <dbReference type="Proteomes" id="UP000294752"/>
    </source>
</evidence>
<name>A0A4R7CSP3_9SPHI</name>